<evidence type="ECO:0000256" key="1">
    <source>
        <dbReference type="SAM" id="SignalP"/>
    </source>
</evidence>
<evidence type="ECO:0000313" key="4">
    <source>
        <dbReference type="Proteomes" id="UP000320811"/>
    </source>
</evidence>
<dbReference type="Gene3D" id="3.40.30.10">
    <property type="entry name" value="Glutaredoxin"/>
    <property type="match status" value="1"/>
</dbReference>
<organism evidence="3 4">
    <name type="scientific">Chitinophaga polysaccharea</name>
    <dbReference type="NCBI Taxonomy" id="1293035"/>
    <lineage>
        <taxon>Bacteria</taxon>
        <taxon>Pseudomonadati</taxon>
        <taxon>Bacteroidota</taxon>
        <taxon>Chitinophagia</taxon>
        <taxon>Chitinophagales</taxon>
        <taxon>Chitinophagaceae</taxon>
        <taxon>Chitinophaga</taxon>
    </lineage>
</organism>
<dbReference type="Proteomes" id="UP000320811">
    <property type="component" value="Unassembled WGS sequence"/>
</dbReference>
<feature type="signal peptide" evidence="1">
    <location>
        <begin position="1"/>
        <end position="19"/>
    </location>
</feature>
<feature type="chain" id="PRO_5021990007" evidence="1">
    <location>
        <begin position="20"/>
        <end position="613"/>
    </location>
</feature>
<sequence length="613" mass="69996">MKRKLAITILVLIQHMVFAQPGKLELTPKFPKPQDELEIVYTTGFAHSTPETPVTAEILSVNMHEAPQLQNITMVQAGKKWTAKFKLSSTAVHFLVRIKLKDHVDDNGGKAWRFVFYNTARQPVKDAFLARAYICSMGGTKDFSVKKSVEDEDNYLKDELKYYPGNIDAFSYKWSRMMENGKTEMAKKELLDVYNANKENKELVKDLVPWFDRLQMENQIVQLKDSLMRATPKGEIAFRERMKKLMTSESPSFAIAEIPAILTDFPNMPAGAREMLIEGMVNVCLHQAFFEKAVEFIDKYDPESLTKYTLVAKAMIEKGEKLPIAVHLLEKEIDLINHATPAQVAYAGVDRDLTLGNAQYIYALGLHKQGKNTQALQAFDSSYQILHGQNVSANEDYLQLLFEEKKYEHVVILSEACLLTSNEHPKITELYKSASQKLNVPQREIDLQLDAIRKKAQDAMVKTLANKMLNETAPEFHLKYPDGNSAKLSNLKGKIIVLDFWATWCQPCIASLPKLQEMHDKYKSNPEVVILAVDKSETGNTQMEREQKMKDFIAKNKYAFNALYDDNAVADKYKVDGIPATIFIDRNGVIRFREHGLEDREFSKRVDFLLQQK</sequence>
<dbReference type="InterPro" id="IPR000866">
    <property type="entry name" value="AhpC/TSA"/>
</dbReference>
<dbReference type="InterPro" id="IPR036249">
    <property type="entry name" value="Thioredoxin-like_sf"/>
</dbReference>
<evidence type="ECO:0000313" key="3">
    <source>
        <dbReference type="EMBL" id="TWF45720.1"/>
    </source>
</evidence>
<dbReference type="OrthoDB" id="634996at2"/>
<feature type="domain" description="Thioredoxin" evidence="2">
    <location>
        <begin position="467"/>
        <end position="611"/>
    </location>
</feature>
<dbReference type="EMBL" id="VIWO01000001">
    <property type="protein sequence ID" value="TWF45720.1"/>
    <property type="molecule type" value="Genomic_DNA"/>
</dbReference>
<proteinExistence type="predicted"/>
<reference evidence="3 4" key="1">
    <citation type="submission" date="2019-06" db="EMBL/GenBank/DDBJ databases">
        <title>Sorghum-associated microbial communities from plants grown in Nebraska, USA.</title>
        <authorList>
            <person name="Schachtman D."/>
        </authorList>
    </citation>
    <scope>NUCLEOTIDE SEQUENCE [LARGE SCALE GENOMIC DNA]</scope>
    <source>
        <strain evidence="3 4">1209</strain>
    </source>
</reference>
<comment type="caution">
    <text evidence="3">The sequence shown here is derived from an EMBL/GenBank/DDBJ whole genome shotgun (WGS) entry which is preliminary data.</text>
</comment>
<dbReference type="CDD" id="cd02966">
    <property type="entry name" value="TlpA_like_family"/>
    <property type="match status" value="1"/>
</dbReference>
<gene>
    <name evidence="3" type="ORF">FHW36_1011651</name>
</gene>
<dbReference type="Pfam" id="PF00578">
    <property type="entry name" value="AhpC-TSA"/>
    <property type="match status" value="1"/>
</dbReference>
<protein>
    <submittedName>
        <fullName evidence="3">Peroxiredoxin</fullName>
    </submittedName>
</protein>
<dbReference type="PROSITE" id="PS51352">
    <property type="entry name" value="THIOREDOXIN_2"/>
    <property type="match status" value="1"/>
</dbReference>
<evidence type="ECO:0000259" key="2">
    <source>
        <dbReference type="PROSITE" id="PS51352"/>
    </source>
</evidence>
<keyword evidence="1" id="KW-0732">Signal</keyword>
<dbReference type="InterPro" id="IPR050553">
    <property type="entry name" value="Thioredoxin_ResA/DsbE_sf"/>
</dbReference>
<dbReference type="PANTHER" id="PTHR42852:SF17">
    <property type="entry name" value="THIOREDOXIN-LIKE PROTEIN HI_1115"/>
    <property type="match status" value="1"/>
</dbReference>
<name>A0A561Q5S8_9BACT</name>
<dbReference type="AlphaFoldDB" id="A0A561Q5S8"/>
<dbReference type="GO" id="GO:0016491">
    <property type="term" value="F:oxidoreductase activity"/>
    <property type="evidence" value="ECO:0007669"/>
    <property type="project" value="InterPro"/>
</dbReference>
<dbReference type="GO" id="GO:0016209">
    <property type="term" value="F:antioxidant activity"/>
    <property type="evidence" value="ECO:0007669"/>
    <property type="project" value="InterPro"/>
</dbReference>
<dbReference type="SUPFAM" id="SSF52833">
    <property type="entry name" value="Thioredoxin-like"/>
    <property type="match status" value="1"/>
</dbReference>
<accession>A0A561Q5S8</accession>
<dbReference type="InterPro" id="IPR013766">
    <property type="entry name" value="Thioredoxin_domain"/>
</dbReference>
<dbReference type="PANTHER" id="PTHR42852">
    <property type="entry name" value="THIOL:DISULFIDE INTERCHANGE PROTEIN DSBE"/>
    <property type="match status" value="1"/>
</dbReference>
<keyword evidence="4" id="KW-1185">Reference proteome</keyword>
<dbReference type="RefSeq" id="WP_145665155.1">
    <property type="nucleotide sequence ID" value="NZ_VIWO01000001.1"/>
</dbReference>